<keyword evidence="11 17" id="KW-1133">Transmembrane helix</keyword>
<sequence>MYRSVLIVLVISVVFGTMIVLSSHSWFTLWVGLEVNTLSILPILSGWYTPRSVESTVKYFLVQSVSAAVILNVAVIQAWVFSSWSLIQPLNEVSSFVITLALGLKLGLFPCHYWFPDVVQGVGFIQGLVLSTWQKIAPFVVLIMVIGSLNVSLLVSLGVMSILAGGWGGLNQTQVRKVLAFSSIANIGWICSTVVYSVTVGFIMLITYIIINSSVFLVSSVFDLKSLSHIGRLSLYNFVGGAGLVLSILSLGGLPPLFGFFMKFVSLSCLVKNGCIVLAGLMAVGSLLSLFFYLRITFNSSLVLFPQHSLVVFGWRSSYGQCGFSTFLSVSLSVGLSFSVFGLFCAPLFVSYV</sequence>
<feature type="domain" description="NADH:quinone oxidoreductase/Mrp antiporter transmembrane" evidence="18">
    <location>
        <begin position="23"/>
        <end position="289"/>
    </location>
</feature>
<evidence type="ECO:0000256" key="3">
    <source>
        <dbReference type="ARBA" id="ARBA00012944"/>
    </source>
</evidence>
<name>A0A481MVH7_9ECHI</name>
<keyword evidence="8 17" id="KW-0999">Mitochondrion inner membrane</keyword>
<feature type="transmembrane region" description="Helical" evidence="17">
    <location>
        <begin position="326"/>
        <end position="350"/>
    </location>
</feature>
<feature type="transmembrane region" description="Helical" evidence="17">
    <location>
        <begin position="202"/>
        <end position="222"/>
    </location>
</feature>
<evidence type="ECO:0000256" key="16">
    <source>
        <dbReference type="ARBA" id="ARBA00049551"/>
    </source>
</evidence>
<dbReference type="InterPro" id="IPR003917">
    <property type="entry name" value="NADH_UbQ_OxRdtase_chain2"/>
</dbReference>
<feature type="transmembrane region" description="Helical" evidence="17">
    <location>
        <begin position="136"/>
        <end position="166"/>
    </location>
</feature>
<evidence type="ECO:0000313" key="20">
    <source>
        <dbReference type="EMBL" id="QAU54048.1"/>
    </source>
</evidence>
<geneLocation type="mitochondrion" evidence="20"/>
<keyword evidence="12 17" id="KW-0520">NAD</keyword>
<accession>A0A481MVH7</accession>
<proteinExistence type="inferred from homology"/>
<keyword evidence="13 17" id="KW-0830">Ubiquinone</keyword>
<dbReference type="PANTHER" id="PTHR46552">
    <property type="entry name" value="NADH-UBIQUINONE OXIDOREDUCTASE CHAIN 2"/>
    <property type="match status" value="1"/>
</dbReference>
<keyword evidence="7 17" id="KW-0812">Transmembrane</keyword>
<feature type="transmembrane region" description="Helical" evidence="17">
    <location>
        <begin position="29"/>
        <end position="48"/>
    </location>
</feature>
<dbReference type="InterPro" id="IPR001750">
    <property type="entry name" value="ND/Mrp_TM"/>
</dbReference>
<evidence type="ECO:0000256" key="2">
    <source>
        <dbReference type="ARBA" id="ARBA00007012"/>
    </source>
</evidence>
<reference evidence="20" key="1">
    <citation type="journal article" date="2018" name="Mitochondrial DNA Part B Resour">
        <title>Complete mitochondrial genome analysis of Aquilonastra batheri (Echinodermata, Asteroidea, Valvatida).</title>
        <authorList>
            <person name="Lee T."/>
            <person name="Shin S."/>
        </authorList>
    </citation>
    <scope>NUCLEOTIDE SEQUENCE</scope>
</reference>
<dbReference type="GO" id="GO:0005743">
    <property type="term" value="C:mitochondrial inner membrane"/>
    <property type="evidence" value="ECO:0007669"/>
    <property type="project" value="UniProtKB-SubCell"/>
</dbReference>
<evidence type="ECO:0000256" key="9">
    <source>
        <dbReference type="ARBA" id="ARBA00022967"/>
    </source>
</evidence>
<evidence type="ECO:0000256" key="1">
    <source>
        <dbReference type="ARBA" id="ARBA00004448"/>
    </source>
</evidence>
<comment type="subcellular location">
    <subcellularLocation>
        <location evidence="1 17">Mitochondrion inner membrane</location>
        <topology evidence="1 17">Multi-pass membrane protein</topology>
    </subcellularLocation>
</comment>
<feature type="transmembrane region" description="Helical" evidence="17">
    <location>
        <begin position="93"/>
        <end position="116"/>
    </location>
</feature>
<dbReference type="EMBL" id="MH507076">
    <property type="protein sequence ID" value="QAU54048.1"/>
    <property type="molecule type" value="Genomic_DNA"/>
</dbReference>
<evidence type="ECO:0000259" key="19">
    <source>
        <dbReference type="Pfam" id="PF06444"/>
    </source>
</evidence>
<keyword evidence="5" id="KW-0813">Transport</keyword>
<evidence type="ECO:0000256" key="14">
    <source>
        <dbReference type="ARBA" id="ARBA00023128"/>
    </source>
</evidence>
<feature type="domain" description="NADH dehydrogenase subunit 2 C-terminal" evidence="19">
    <location>
        <begin position="290"/>
        <end position="349"/>
    </location>
</feature>
<feature type="transmembrane region" description="Helical" evidence="17">
    <location>
        <begin position="234"/>
        <end position="258"/>
    </location>
</feature>
<keyword evidence="15 17" id="KW-0472">Membrane</keyword>
<evidence type="ECO:0000256" key="4">
    <source>
        <dbReference type="ARBA" id="ARBA00021008"/>
    </source>
</evidence>
<dbReference type="InterPro" id="IPR050175">
    <property type="entry name" value="Complex_I_Subunit_2"/>
</dbReference>
<keyword evidence="10 17" id="KW-0249">Electron transport</keyword>
<evidence type="ECO:0000256" key="11">
    <source>
        <dbReference type="ARBA" id="ARBA00022989"/>
    </source>
</evidence>
<evidence type="ECO:0000256" key="7">
    <source>
        <dbReference type="ARBA" id="ARBA00022692"/>
    </source>
</evidence>
<keyword evidence="6 17" id="KW-0679">Respiratory chain</keyword>
<dbReference type="PRINTS" id="PR01436">
    <property type="entry name" value="NADHDHGNASE2"/>
</dbReference>
<evidence type="ECO:0000256" key="12">
    <source>
        <dbReference type="ARBA" id="ARBA00023027"/>
    </source>
</evidence>
<dbReference type="PANTHER" id="PTHR46552:SF1">
    <property type="entry name" value="NADH-UBIQUINONE OXIDOREDUCTASE CHAIN 2"/>
    <property type="match status" value="1"/>
</dbReference>
<protein>
    <recommendedName>
        <fullName evidence="4 17">NADH-ubiquinone oxidoreductase chain 2</fullName>
        <ecNumber evidence="3 17">7.1.1.2</ecNumber>
    </recommendedName>
</protein>
<dbReference type="GO" id="GO:0008137">
    <property type="term" value="F:NADH dehydrogenase (ubiquinone) activity"/>
    <property type="evidence" value="ECO:0007669"/>
    <property type="project" value="UniProtKB-EC"/>
</dbReference>
<dbReference type="Pfam" id="PF00361">
    <property type="entry name" value="Proton_antipo_M"/>
    <property type="match status" value="1"/>
</dbReference>
<evidence type="ECO:0000256" key="13">
    <source>
        <dbReference type="ARBA" id="ARBA00023075"/>
    </source>
</evidence>
<comment type="catalytic activity">
    <reaction evidence="16 17">
        <text>a ubiquinone + NADH + 5 H(+)(in) = a ubiquinol + NAD(+) + 4 H(+)(out)</text>
        <dbReference type="Rhea" id="RHEA:29091"/>
        <dbReference type="Rhea" id="RHEA-COMP:9565"/>
        <dbReference type="Rhea" id="RHEA-COMP:9566"/>
        <dbReference type="ChEBI" id="CHEBI:15378"/>
        <dbReference type="ChEBI" id="CHEBI:16389"/>
        <dbReference type="ChEBI" id="CHEBI:17976"/>
        <dbReference type="ChEBI" id="CHEBI:57540"/>
        <dbReference type="ChEBI" id="CHEBI:57945"/>
        <dbReference type="EC" id="7.1.1.2"/>
    </reaction>
</comment>
<dbReference type="InterPro" id="IPR010933">
    <property type="entry name" value="NADH_DH_su2_C"/>
</dbReference>
<evidence type="ECO:0000256" key="6">
    <source>
        <dbReference type="ARBA" id="ARBA00022660"/>
    </source>
</evidence>
<keyword evidence="14 17" id="KW-0496">Mitochondrion</keyword>
<dbReference type="AlphaFoldDB" id="A0A481MVH7"/>
<dbReference type="GO" id="GO:0006120">
    <property type="term" value="P:mitochondrial electron transport, NADH to ubiquinone"/>
    <property type="evidence" value="ECO:0007669"/>
    <property type="project" value="InterPro"/>
</dbReference>
<gene>
    <name evidence="20" type="primary">NADH2</name>
</gene>
<evidence type="ECO:0000256" key="8">
    <source>
        <dbReference type="ARBA" id="ARBA00022792"/>
    </source>
</evidence>
<organism evidence="20">
    <name type="scientific">Aquilonastra batheri</name>
    <dbReference type="NCBI Taxonomy" id="60557"/>
    <lineage>
        <taxon>Eukaryota</taxon>
        <taxon>Metazoa</taxon>
        <taxon>Echinodermata</taxon>
        <taxon>Eleutherozoa</taxon>
        <taxon>Asterozoa</taxon>
        <taxon>Asteroidea</taxon>
        <taxon>Valvatacea</taxon>
        <taxon>Valvatida</taxon>
        <taxon>Asterinidae</taxon>
        <taxon>Aquilonastra</taxon>
    </lineage>
</organism>
<dbReference type="Pfam" id="PF06444">
    <property type="entry name" value="NADH_dehy_S2_C"/>
    <property type="match status" value="1"/>
</dbReference>
<dbReference type="EC" id="7.1.1.2" evidence="3 17"/>
<evidence type="ECO:0000259" key="18">
    <source>
        <dbReference type="Pfam" id="PF00361"/>
    </source>
</evidence>
<feature type="transmembrane region" description="Helical" evidence="17">
    <location>
        <begin position="6"/>
        <end position="22"/>
    </location>
</feature>
<comment type="similarity">
    <text evidence="2 17">Belongs to the complex I subunit 2 family.</text>
</comment>
<evidence type="ECO:0000256" key="17">
    <source>
        <dbReference type="RuleBase" id="RU003403"/>
    </source>
</evidence>
<feature type="transmembrane region" description="Helical" evidence="17">
    <location>
        <begin position="270"/>
        <end position="294"/>
    </location>
</feature>
<evidence type="ECO:0000256" key="5">
    <source>
        <dbReference type="ARBA" id="ARBA00022448"/>
    </source>
</evidence>
<comment type="function">
    <text evidence="17">Core subunit of the mitochondrial membrane respiratory chain NADH dehydrogenase (Complex I) which catalyzes electron transfer from NADH through the respiratory chain, using ubiquinone as an electron acceptor. Essential for the catalytic activity and assembly of complex I.</text>
</comment>
<evidence type="ECO:0000256" key="10">
    <source>
        <dbReference type="ARBA" id="ARBA00022982"/>
    </source>
</evidence>
<keyword evidence="9 17" id="KW-1278">Translocase</keyword>
<feature type="transmembrane region" description="Helical" evidence="17">
    <location>
        <begin position="178"/>
        <end position="196"/>
    </location>
</feature>
<feature type="transmembrane region" description="Helical" evidence="17">
    <location>
        <begin position="60"/>
        <end position="81"/>
    </location>
</feature>
<evidence type="ECO:0000256" key="15">
    <source>
        <dbReference type="ARBA" id="ARBA00023136"/>
    </source>
</evidence>